<evidence type="ECO:0000313" key="3">
    <source>
        <dbReference type="Proteomes" id="UP000660729"/>
    </source>
</evidence>
<dbReference type="PANTHER" id="PTHR44305:SF24">
    <property type="entry name" value="TYROSINE-PROTEIN KINASE C03B1.5-RELATED"/>
    <property type="match status" value="1"/>
</dbReference>
<dbReference type="GO" id="GO:0004672">
    <property type="term" value="F:protein kinase activity"/>
    <property type="evidence" value="ECO:0007669"/>
    <property type="project" value="InterPro"/>
</dbReference>
<dbReference type="Proteomes" id="UP000660729">
    <property type="component" value="Unassembled WGS sequence"/>
</dbReference>
<dbReference type="PANTHER" id="PTHR44305">
    <property type="entry name" value="SI:DKEY-192D15.2-RELATED"/>
    <property type="match status" value="1"/>
</dbReference>
<protein>
    <recommendedName>
        <fullName evidence="1">Protein kinase domain-containing protein</fullName>
    </recommendedName>
</protein>
<dbReference type="SUPFAM" id="SSF56112">
    <property type="entry name" value="Protein kinase-like (PK-like)"/>
    <property type="match status" value="1"/>
</dbReference>
<dbReference type="Gene3D" id="1.10.510.10">
    <property type="entry name" value="Transferase(Phosphotransferase) domain 1"/>
    <property type="match status" value="1"/>
</dbReference>
<dbReference type="InterPro" id="IPR053083">
    <property type="entry name" value="TF_kinase-domain_protein"/>
</dbReference>
<name>A0A8H6R7Q7_9PEZI</name>
<dbReference type="GO" id="GO:0005524">
    <property type="term" value="F:ATP binding"/>
    <property type="evidence" value="ECO:0007669"/>
    <property type="project" value="InterPro"/>
</dbReference>
<organism evidence="2 3">
    <name type="scientific">Pseudocercospora fuligena</name>
    <dbReference type="NCBI Taxonomy" id="685502"/>
    <lineage>
        <taxon>Eukaryota</taxon>
        <taxon>Fungi</taxon>
        <taxon>Dikarya</taxon>
        <taxon>Ascomycota</taxon>
        <taxon>Pezizomycotina</taxon>
        <taxon>Dothideomycetes</taxon>
        <taxon>Dothideomycetidae</taxon>
        <taxon>Mycosphaerellales</taxon>
        <taxon>Mycosphaerellaceae</taxon>
        <taxon>Pseudocercospora</taxon>
    </lineage>
</organism>
<evidence type="ECO:0000259" key="1">
    <source>
        <dbReference type="PROSITE" id="PS50011"/>
    </source>
</evidence>
<gene>
    <name evidence="2" type="ORF">HII31_12063</name>
</gene>
<dbReference type="SMART" id="SM00220">
    <property type="entry name" value="S_TKc"/>
    <property type="match status" value="1"/>
</dbReference>
<proteinExistence type="predicted"/>
<reference evidence="2" key="1">
    <citation type="submission" date="2020-04" db="EMBL/GenBank/DDBJ databases">
        <title>Draft genome resource of the tomato pathogen Pseudocercospora fuligena.</title>
        <authorList>
            <person name="Zaccaron A."/>
        </authorList>
    </citation>
    <scope>NUCLEOTIDE SEQUENCE</scope>
    <source>
        <strain evidence="2">PF001</strain>
    </source>
</reference>
<dbReference type="PROSITE" id="PS00108">
    <property type="entry name" value="PROTEIN_KINASE_ST"/>
    <property type="match status" value="1"/>
</dbReference>
<dbReference type="Pfam" id="PF00069">
    <property type="entry name" value="Pkinase"/>
    <property type="match status" value="1"/>
</dbReference>
<dbReference type="InterPro" id="IPR011009">
    <property type="entry name" value="Kinase-like_dom_sf"/>
</dbReference>
<dbReference type="AlphaFoldDB" id="A0A8H6R7Q7"/>
<sequence>MCRTTGVKNGLNTVWSSLNPAQQFNIYQIIQDYNATQAQIAALPAISAQVPNGTATINAVQDYFRSMFDRVGLEETLVAITTTLINVLPQKPVRAKLETHRNALNTTVTQHQQSLGAIRGLRGRCREHAEDIATDAPSLGPPVPDYSVIRECFVKHIDALRQRLMERETLRRDFDTATNDLSTGTGDLAIAQRRCLTAMRTEEDGALTRLRATVNILRYWLQNDPRDGEPHESTAPGAPLPNVDELSGFIDSLDDFKSFHDATQRMYDFYNAQFPAPPPPADIARAELRSLFPLMEHANDKHEEWLQQTPAHIRRMQDVFKAKWEDNAHLLNAGETAAFREFVQKVVDQREIMDAELGQAWTGPVFLGEGGHGKVSLWIKQDMAGLIVDRVTVKETINYNLNDDAYLDDKATLAVWKAPKPMSLEIAAMYKLKHLPGSDHIVKIRNFKTKPYVRGKPAHRIYGEYCKGGDLVTFRDNFHKLGEHDPLTEPYLWAMFDSLVTAGLLMEGDHLPKTTPPLWEQIVHGDIKANNVLLADNLTDHFRGWQIAKLSDFGLTMIIPTIGIQPSHNWENFSGSWVAPEMTKIYNTEEEDGKLGDAGGLYPMSPANVWGAGFVIREMMHTSPWLDLWENDEDGDDSLDDLRAPPAFTAANEERYRPQLRDLVMSCLAPYPDDRPTFTELRDTIIAETGPMGSDDRLRDLRNAPDDDPRFIIHGAHRSVDNYALGLAVDDLPTDTLPFERRVARPTADSANEEIVGGQLGGQATVLAPVQDAVQYVRNTVKSNKRTFDKISC</sequence>
<accession>A0A8H6R7Q7</accession>
<feature type="domain" description="Protein kinase" evidence="1">
    <location>
        <begin position="361"/>
        <end position="686"/>
    </location>
</feature>
<dbReference type="OrthoDB" id="310217at2759"/>
<dbReference type="InterPro" id="IPR000719">
    <property type="entry name" value="Prot_kinase_dom"/>
</dbReference>
<keyword evidence="3" id="KW-1185">Reference proteome</keyword>
<evidence type="ECO:0000313" key="2">
    <source>
        <dbReference type="EMBL" id="KAF7186654.1"/>
    </source>
</evidence>
<comment type="caution">
    <text evidence="2">The sequence shown here is derived from an EMBL/GenBank/DDBJ whole genome shotgun (WGS) entry which is preliminary data.</text>
</comment>
<dbReference type="EMBL" id="JABCIY010000249">
    <property type="protein sequence ID" value="KAF7186654.1"/>
    <property type="molecule type" value="Genomic_DNA"/>
</dbReference>
<dbReference type="InterPro" id="IPR008271">
    <property type="entry name" value="Ser/Thr_kinase_AS"/>
</dbReference>
<dbReference type="PROSITE" id="PS50011">
    <property type="entry name" value="PROTEIN_KINASE_DOM"/>
    <property type="match status" value="1"/>
</dbReference>